<evidence type="ECO:0000313" key="3">
    <source>
        <dbReference type="EnsemblProtists" id="EKX51608"/>
    </source>
</evidence>
<dbReference type="EMBL" id="JH992975">
    <property type="protein sequence ID" value="EKX51608.1"/>
    <property type="molecule type" value="Genomic_DNA"/>
</dbReference>
<evidence type="ECO:0000256" key="1">
    <source>
        <dbReference type="SAM" id="MobiDB-lite"/>
    </source>
</evidence>
<reference evidence="4" key="2">
    <citation type="submission" date="2012-11" db="EMBL/GenBank/DDBJ databases">
        <authorList>
            <person name="Kuo A."/>
            <person name="Curtis B.A."/>
            <person name="Tanifuji G."/>
            <person name="Burki F."/>
            <person name="Gruber A."/>
            <person name="Irimia M."/>
            <person name="Maruyama S."/>
            <person name="Arias M.C."/>
            <person name="Ball S.G."/>
            <person name="Gile G.H."/>
            <person name="Hirakawa Y."/>
            <person name="Hopkins J.F."/>
            <person name="Rensing S.A."/>
            <person name="Schmutz J."/>
            <person name="Symeonidi A."/>
            <person name="Elias M."/>
            <person name="Eveleigh R.J."/>
            <person name="Herman E.K."/>
            <person name="Klute M.J."/>
            <person name="Nakayama T."/>
            <person name="Obornik M."/>
            <person name="Reyes-Prieto A."/>
            <person name="Armbrust E.V."/>
            <person name="Aves S.J."/>
            <person name="Beiko R.G."/>
            <person name="Coutinho P."/>
            <person name="Dacks J.B."/>
            <person name="Durnford D.G."/>
            <person name="Fast N.M."/>
            <person name="Green B.R."/>
            <person name="Grisdale C."/>
            <person name="Hempe F."/>
            <person name="Henrissat B."/>
            <person name="Hoppner M.P."/>
            <person name="Ishida K.-I."/>
            <person name="Kim E."/>
            <person name="Koreny L."/>
            <person name="Kroth P.G."/>
            <person name="Liu Y."/>
            <person name="Malik S.-B."/>
            <person name="Maier U.G."/>
            <person name="McRose D."/>
            <person name="Mock T."/>
            <person name="Neilson J.A."/>
            <person name="Onodera N.T."/>
            <person name="Poole A.M."/>
            <person name="Pritham E.J."/>
            <person name="Richards T.A."/>
            <person name="Rocap G."/>
            <person name="Roy S.W."/>
            <person name="Sarai C."/>
            <person name="Schaack S."/>
            <person name="Shirato S."/>
            <person name="Slamovits C.H."/>
            <person name="Spencer D.F."/>
            <person name="Suzuki S."/>
            <person name="Worden A.Z."/>
            <person name="Zauner S."/>
            <person name="Barry K."/>
            <person name="Bell C."/>
            <person name="Bharti A.K."/>
            <person name="Crow J.A."/>
            <person name="Grimwood J."/>
            <person name="Kramer R."/>
            <person name="Lindquist E."/>
            <person name="Lucas S."/>
            <person name="Salamov A."/>
            <person name="McFadden G.I."/>
            <person name="Lane C.E."/>
            <person name="Keeling P.J."/>
            <person name="Gray M.W."/>
            <person name="Grigoriev I.V."/>
            <person name="Archibald J.M."/>
        </authorList>
    </citation>
    <scope>NUCLEOTIDE SEQUENCE</scope>
    <source>
        <strain evidence="4">CCMP2712</strain>
    </source>
</reference>
<dbReference type="HOGENOM" id="CLU_551479_0_0_1"/>
<dbReference type="PaxDb" id="55529-EKX51608"/>
<feature type="region of interest" description="Disordered" evidence="1">
    <location>
        <begin position="314"/>
        <end position="429"/>
    </location>
</feature>
<feature type="compositionally biased region" description="Basic and acidic residues" evidence="1">
    <location>
        <begin position="320"/>
        <end position="344"/>
    </location>
</feature>
<dbReference type="KEGG" id="gtt:GUITHDRAFT_161570"/>
<accession>L1JU41</accession>
<evidence type="ECO:0000313" key="2">
    <source>
        <dbReference type="EMBL" id="EKX51608.1"/>
    </source>
</evidence>
<reference evidence="3" key="3">
    <citation type="submission" date="2016-03" db="UniProtKB">
        <authorList>
            <consortium name="EnsemblProtists"/>
        </authorList>
    </citation>
    <scope>IDENTIFICATION</scope>
</reference>
<proteinExistence type="predicted"/>
<gene>
    <name evidence="2" type="ORF">GUITHDRAFT_161570</name>
</gene>
<feature type="region of interest" description="Disordered" evidence="1">
    <location>
        <begin position="245"/>
        <end position="295"/>
    </location>
</feature>
<protein>
    <submittedName>
        <fullName evidence="2 3">Uncharacterized protein</fullName>
    </submittedName>
</protein>
<organism evidence="2">
    <name type="scientific">Guillardia theta (strain CCMP2712)</name>
    <name type="common">Cryptophyte</name>
    <dbReference type="NCBI Taxonomy" id="905079"/>
    <lineage>
        <taxon>Eukaryota</taxon>
        <taxon>Cryptophyceae</taxon>
        <taxon>Pyrenomonadales</taxon>
        <taxon>Geminigeraceae</taxon>
        <taxon>Guillardia</taxon>
    </lineage>
</organism>
<keyword evidence="4" id="KW-1185">Reference proteome</keyword>
<feature type="compositionally biased region" description="Polar residues" evidence="1">
    <location>
        <begin position="358"/>
        <end position="367"/>
    </location>
</feature>
<feature type="compositionally biased region" description="Low complexity" evidence="1">
    <location>
        <begin position="271"/>
        <end position="290"/>
    </location>
</feature>
<dbReference type="RefSeq" id="XP_005838588.1">
    <property type="nucleotide sequence ID" value="XM_005838531.1"/>
</dbReference>
<sequence length="495" mass="54792">MAFGRGGSAMLQAMSGRPKVKVIDPSIVPAARKGLSSPWAECDRKGPFTTEYSENFFLLVRDDDDEPSKIQISQLLNRPASSLSMDSLLVEPNKEEDIDESPYAAEPVRAIIKDVHPTVPEDPVVAAIIQSADQHRTKKEKPTLKNRISEVTGHTKKMEENLGRNEQRGFLPQNGSSRHTKLSAGKIKTGKVEVMEGDIGTWVPFAEGKWYERKDKRFSEEMRRYMSGIHHISSHRPTNMHARFETTTQGKAGQDVRKSSVSRREEKKGSRAVSARAAARQSRPTSAPPSHGYKNVHDKIKRLAEKDVQTLIVGEMGSVQREDKDDGKVVVEEEEEERVKEKEPLNGGRGAVERARVNKQTVASLLSHSKKEENHETSKAQKDNKQPSESPEQDWILVSHDDVDERGGAGESAGGEGERAGGSWRPSSPAAAACMLRGGPPPGYRLFAPGVTAWKNPKNYFGLPLTALQEVPESDDLMGRGRSLLLFIARLKISR</sequence>
<feature type="compositionally biased region" description="Basic and acidic residues" evidence="1">
    <location>
        <begin position="254"/>
        <end position="269"/>
    </location>
</feature>
<dbReference type="AlphaFoldDB" id="L1JU41"/>
<dbReference type="EnsemblProtists" id="EKX51608">
    <property type="protein sequence ID" value="EKX51608"/>
    <property type="gene ID" value="GUITHDRAFT_161570"/>
</dbReference>
<name>L1JU41_GUITC</name>
<evidence type="ECO:0000313" key="4">
    <source>
        <dbReference type="Proteomes" id="UP000011087"/>
    </source>
</evidence>
<reference evidence="2 4" key="1">
    <citation type="journal article" date="2012" name="Nature">
        <title>Algal genomes reveal evolutionary mosaicism and the fate of nucleomorphs.</title>
        <authorList>
            <consortium name="DOE Joint Genome Institute"/>
            <person name="Curtis B.A."/>
            <person name="Tanifuji G."/>
            <person name="Burki F."/>
            <person name="Gruber A."/>
            <person name="Irimia M."/>
            <person name="Maruyama S."/>
            <person name="Arias M.C."/>
            <person name="Ball S.G."/>
            <person name="Gile G.H."/>
            <person name="Hirakawa Y."/>
            <person name="Hopkins J.F."/>
            <person name="Kuo A."/>
            <person name="Rensing S.A."/>
            <person name="Schmutz J."/>
            <person name="Symeonidi A."/>
            <person name="Elias M."/>
            <person name="Eveleigh R.J."/>
            <person name="Herman E.K."/>
            <person name="Klute M.J."/>
            <person name="Nakayama T."/>
            <person name="Obornik M."/>
            <person name="Reyes-Prieto A."/>
            <person name="Armbrust E.V."/>
            <person name="Aves S.J."/>
            <person name="Beiko R.G."/>
            <person name="Coutinho P."/>
            <person name="Dacks J.B."/>
            <person name="Durnford D.G."/>
            <person name="Fast N.M."/>
            <person name="Green B.R."/>
            <person name="Grisdale C.J."/>
            <person name="Hempel F."/>
            <person name="Henrissat B."/>
            <person name="Hoppner M.P."/>
            <person name="Ishida K."/>
            <person name="Kim E."/>
            <person name="Koreny L."/>
            <person name="Kroth P.G."/>
            <person name="Liu Y."/>
            <person name="Malik S.B."/>
            <person name="Maier U.G."/>
            <person name="McRose D."/>
            <person name="Mock T."/>
            <person name="Neilson J.A."/>
            <person name="Onodera N.T."/>
            <person name="Poole A.M."/>
            <person name="Pritham E.J."/>
            <person name="Richards T.A."/>
            <person name="Rocap G."/>
            <person name="Roy S.W."/>
            <person name="Sarai C."/>
            <person name="Schaack S."/>
            <person name="Shirato S."/>
            <person name="Slamovits C.H."/>
            <person name="Spencer D.F."/>
            <person name="Suzuki S."/>
            <person name="Worden A.Z."/>
            <person name="Zauner S."/>
            <person name="Barry K."/>
            <person name="Bell C."/>
            <person name="Bharti A.K."/>
            <person name="Crow J.A."/>
            <person name="Grimwood J."/>
            <person name="Kramer R."/>
            <person name="Lindquist E."/>
            <person name="Lucas S."/>
            <person name="Salamov A."/>
            <person name="McFadden G.I."/>
            <person name="Lane C.E."/>
            <person name="Keeling P.J."/>
            <person name="Gray M.W."/>
            <person name="Grigoriev I.V."/>
            <person name="Archibald J.M."/>
        </authorList>
    </citation>
    <scope>NUCLEOTIDE SEQUENCE</scope>
    <source>
        <strain evidence="2 4">CCMP2712</strain>
    </source>
</reference>
<feature type="compositionally biased region" description="Basic and acidic residues" evidence="1">
    <location>
        <begin position="399"/>
        <end position="408"/>
    </location>
</feature>
<dbReference type="GeneID" id="17308292"/>
<dbReference type="Proteomes" id="UP000011087">
    <property type="component" value="Unassembled WGS sequence"/>
</dbReference>
<feature type="compositionally biased region" description="Basic and acidic residues" evidence="1">
    <location>
        <begin position="369"/>
        <end position="386"/>
    </location>
</feature>